<dbReference type="AlphaFoldDB" id="A0A9D4EPR4"/>
<dbReference type="Proteomes" id="UP000828390">
    <property type="component" value="Unassembled WGS sequence"/>
</dbReference>
<reference evidence="2" key="1">
    <citation type="journal article" date="2019" name="bioRxiv">
        <title>The Genome of the Zebra Mussel, Dreissena polymorpha: A Resource for Invasive Species Research.</title>
        <authorList>
            <person name="McCartney M.A."/>
            <person name="Auch B."/>
            <person name="Kono T."/>
            <person name="Mallez S."/>
            <person name="Zhang Y."/>
            <person name="Obille A."/>
            <person name="Becker A."/>
            <person name="Abrahante J.E."/>
            <person name="Garbe J."/>
            <person name="Badalamenti J.P."/>
            <person name="Herman A."/>
            <person name="Mangelson H."/>
            <person name="Liachko I."/>
            <person name="Sullivan S."/>
            <person name="Sone E.D."/>
            <person name="Koren S."/>
            <person name="Silverstein K.A.T."/>
            <person name="Beckman K.B."/>
            <person name="Gohl D.M."/>
        </authorList>
    </citation>
    <scope>NUCLEOTIDE SEQUENCE</scope>
    <source>
        <strain evidence="2">Duluth1</strain>
        <tissue evidence="2">Whole animal</tissue>
    </source>
</reference>
<feature type="region of interest" description="Disordered" evidence="1">
    <location>
        <begin position="1"/>
        <end position="32"/>
    </location>
</feature>
<accession>A0A9D4EPR4</accession>
<sequence length="84" mass="9738">MTWRSRPTWNRNRPQTGSRLRSTSGGDTSGLRWLPGKMRRSAYDAWPSKPWRRGTCIPRMHCRRLWRGLQLPSASLTASALNRS</sequence>
<organism evidence="2 3">
    <name type="scientific">Dreissena polymorpha</name>
    <name type="common">Zebra mussel</name>
    <name type="synonym">Mytilus polymorpha</name>
    <dbReference type="NCBI Taxonomy" id="45954"/>
    <lineage>
        <taxon>Eukaryota</taxon>
        <taxon>Metazoa</taxon>
        <taxon>Spiralia</taxon>
        <taxon>Lophotrochozoa</taxon>
        <taxon>Mollusca</taxon>
        <taxon>Bivalvia</taxon>
        <taxon>Autobranchia</taxon>
        <taxon>Heteroconchia</taxon>
        <taxon>Euheterodonta</taxon>
        <taxon>Imparidentia</taxon>
        <taxon>Neoheterodontei</taxon>
        <taxon>Myida</taxon>
        <taxon>Dreissenoidea</taxon>
        <taxon>Dreissenidae</taxon>
        <taxon>Dreissena</taxon>
    </lineage>
</organism>
<comment type="caution">
    <text evidence="2">The sequence shown here is derived from an EMBL/GenBank/DDBJ whole genome shotgun (WGS) entry which is preliminary data.</text>
</comment>
<keyword evidence="3" id="KW-1185">Reference proteome</keyword>
<reference evidence="2" key="2">
    <citation type="submission" date="2020-11" db="EMBL/GenBank/DDBJ databases">
        <authorList>
            <person name="McCartney M.A."/>
            <person name="Auch B."/>
            <person name="Kono T."/>
            <person name="Mallez S."/>
            <person name="Becker A."/>
            <person name="Gohl D.M."/>
            <person name="Silverstein K.A.T."/>
            <person name="Koren S."/>
            <person name="Bechman K.B."/>
            <person name="Herman A."/>
            <person name="Abrahante J.E."/>
            <person name="Garbe J."/>
        </authorList>
    </citation>
    <scope>NUCLEOTIDE SEQUENCE</scope>
    <source>
        <strain evidence="2">Duluth1</strain>
        <tissue evidence="2">Whole animal</tissue>
    </source>
</reference>
<evidence type="ECO:0000313" key="2">
    <source>
        <dbReference type="EMBL" id="KAH3784015.1"/>
    </source>
</evidence>
<name>A0A9D4EPR4_DREPO</name>
<gene>
    <name evidence="2" type="ORF">DPMN_161965</name>
</gene>
<feature type="compositionally biased region" description="Polar residues" evidence="1">
    <location>
        <begin position="1"/>
        <end position="26"/>
    </location>
</feature>
<proteinExistence type="predicted"/>
<protein>
    <submittedName>
        <fullName evidence="2">Uncharacterized protein</fullName>
    </submittedName>
</protein>
<dbReference type="EMBL" id="JAIWYP010000008">
    <property type="protein sequence ID" value="KAH3784015.1"/>
    <property type="molecule type" value="Genomic_DNA"/>
</dbReference>
<evidence type="ECO:0000256" key="1">
    <source>
        <dbReference type="SAM" id="MobiDB-lite"/>
    </source>
</evidence>
<evidence type="ECO:0000313" key="3">
    <source>
        <dbReference type="Proteomes" id="UP000828390"/>
    </source>
</evidence>